<evidence type="ECO:0000256" key="1">
    <source>
        <dbReference type="SAM" id="SignalP"/>
    </source>
</evidence>
<keyword evidence="3" id="KW-1185">Reference proteome</keyword>
<evidence type="ECO:0000313" key="3">
    <source>
        <dbReference type="Proteomes" id="UP000594262"/>
    </source>
</evidence>
<proteinExistence type="predicted"/>
<feature type="chain" id="PRO_5029693109" evidence="1">
    <location>
        <begin position="21"/>
        <end position="113"/>
    </location>
</feature>
<accession>A0A7M5V612</accession>
<protein>
    <submittedName>
        <fullName evidence="2">Uncharacterized protein</fullName>
    </submittedName>
</protein>
<evidence type="ECO:0000313" key="2">
    <source>
        <dbReference type="EnsemblMetazoa" id="CLYHEMP010420.1"/>
    </source>
</evidence>
<dbReference type="AlphaFoldDB" id="A0A7M5V612"/>
<keyword evidence="1" id="KW-0732">Signal</keyword>
<organism evidence="2 3">
    <name type="scientific">Clytia hemisphaerica</name>
    <dbReference type="NCBI Taxonomy" id="252671"/>
    <lineage>
        <taxon>Eukaryota</taxon>
        <taxon>Metazoa</taxon>
        <taxon>Cnidaria</taxon>
        <taxon>Hydrozoa</taxon>
        <taxon>Hydroidolina</taxon>
        <taxon>Leptothecata</taxon>
        <taxon>Obeliida</taxon>
        <taxon>Clytiidae</taxon>
        <taxon>Clytia</taxon>
    </lineage>
</organism>
<sequence>MKTWCLFAITLVMTFIESNAIFLTHNVPDVYARAKKAERSDIIILCSKNPSLCNRLRSMGMKHHKRSTMDKSNDFLQNDFDFEEYHEENNRRTNDDKASKRTIKKYYLVEEGK</sequence>
<dbReference type="Proteomes" id="UP000594262">
    <property type="component" value="Unplaced"/>
</dbReference>
<dbReference type="EnsemblMetazoa" id="CLYHEMT010420.1">
    <property type="protein sequence ID" value="CLYHEMP010420.1"/>
    <property type="gene ID" value="CLYHEMG010420"/>
</dbReference>
<name>A0A7M5V612_9CNID</name>
<reference evidence="2" key="1">
    <citation type="submission" date="2021-01" db="UniProtKB">
        <authorList>
            <consortium name="EnsemblMetazoa"/>
        </authorList>
    </citation>
    <scope>IDENTIFICATION</scope>
</reference>
<feature type="signal peptide" evidence="1">
    <location>
        <begin position="1"/>
        <end position="20"/>
    </location>
</feature>